<protein>
    <recommendedName>
        <fullName evidence="3 10">Cell division ATP-binding protein FtsE</fullName>
    </recommendedName>
</protein>
<dbReference type="InterPro" id="IPR015854">
    <property type="entry name" value="ABC_transpr_LolD-like"/>
</dbReference>
<dbReference type="GO" id="GO:0051301">
    <property type="term" value="P:cell division"/>
    <property type="evidence" value="ECO:0007669"/>
    <property type="project" value="UniProtKB-UniRule"/>
</dbReference>
<comment type="subunit">
    <text evidence="10">Homodimer. Forms a membrane-associated complex with FtsX.</text>
</comment>
<comment type="function">
    <text evidence="1">Part of the ABC transporter FtsEX involved in cellular division. Important for assembly or stability of the septal ring.</text>
</comment>
<dbReference type="PANTHER" id="PTHR24220">
    <property type="entry name" value="IMPORT ATP-BINDING PROTEIN"/>
    <property type="match status" value="1"/>
</dbReference>
<dbReference type="PROSITE" id="PS50893">
    <property type="entry name" value="ABC_TRANSPORTER_2"/>
    <property type="match status" value="1"/>
</dbReference>
<dbReference type="InterPro" id="IPR003439">
    <property type="entry name" value="ABC_transporter-like_ATP-bd"/>
</dbReference>
<dbReference type="PROSITE" id="PS00211">
    <property type="entry name" value="ABC_TRANSPORTER_1"/>
    <property type="match status" value="1"/>
</dbReference>
<organism evidence="12 13">
    <name type="scientific">Geobacter pickeringii</name>
    <dbReference type="NCBI Taxonomy" id="345632"/>
    <lineage>
        <taxon>Bacteria</taxon>
        <taxon>Pseudomonadati</taxon>
        <taxon>Thermodesulfobacteriota</taxon>
        <taxon>Desulfuromonadia</taxon>
        <taxon>Geobacterales</taxon>
        <taxon>Geobacteraceae</taxon>
        <taxon>Geobacter</taxon>
    </lineage>
</organism>
<dbReference type="InterPro" id="IPR017871">
    <property type="entry name" value="ABC_transporter-like_CS"/>
</dbReference>
<evidence type="ECO:0000256" key="2">
    <source>
        <dbReference type="ARBA" id="ARBA00005417"/>
    </source>
</evidence>
<dbReference type="InterPro" id="IPR005286">
    <property type="entry name" value="Cell_div_FtsE"/>
</dbReference>
<dbReference type="GO" id="GO:0022857">
    <property type="term" value="F:transmembrane transporter activity"/>
    <property type="evidence" value="ECO:0007669"/>
    <property type="project" value="TreeGrafter"/>
</dbReference>
<reference evidence="12 13" key="1">
    <citation type="journal article" date="2015" name="Genome Announc.">
        <title>Complete Genome of Geobacter pickeringii G13T, a Metal-Reducing Isolate from Sedimentary Kaolin Deposits.</title>
        <authorList>
            <person name="Badalamenti J.P."/>
            <person name="Bond D.R."/>
        </authorList>
    </citation>
    <scope>NUCLEOTIDE SEQUENCE [LARGE SCALE GENOMIC DNA]</scope>
    <source>
        <strain evidence="12 13">G13</strain>
    </source>
</reference>
<dbReference type="Gene3D" id="3.40.50.300">
    <property type="entry name" value="P-loop containing nucleotide triphosphate hydrolases"/>
    <property type="match status" value="1"/>
</dbReference>
<keyword evidence="5 10" id="KW-0132">Cell division</keyword>
<dbReference type="FunFam" id="3.40.50.300:FF:000056">
    <property type="entry name" value="Cell division ATP-binding protein FtsE"/>
    <property type="match status" value="1"/>
</dbReference>
<evidence type="ECO:0000256" key="8">
    <source>
        <dbReference type="ARBA" id="ARBA00023136"/>
    </source>
</evidence>
<dbReference type="KEGG" id="gpi:GPICK_07220"/>
<evidence type="ECO:0000313" key="13">
    <source>
        <dbReference type="Proteomes" id="UP000057609"/>
    </source>
</evidence>
<feature type="domain" description="ABC transporter" evidence="11">
    <location>
        <begin position="2"/>
        <end position="223"/>
    </location>
</feature>
<keyword evidence="7 10" id="KW-0067">ATP-binding</keyword>
<dbReference type="OrthoDB" id="9809450at2"/>
<dbReference type="GO" id="GO:0005524">
    <property type="term" value="F:ATP binding"/>
    <property type="evidence" value="ECO:0007669"/>
    <property type="project" value="UniProtKB-UniRule"/>
</dbReference>
<keyword evidence="9 10" id="KW-0131">Cell cycle</keyword>
<keyword evidence="8 10" id="KW-0472">Membrane</keyword>
<dbReference type="HOGENOM" id="CLU_000604_1_22_7"/>
<dbReference type="SUPFAM" id="SSF52540">
    <property type="entry name" value="P-loop containing nucleoside triphosphate hydrolases"/>
    <property type="match status" value="1"/>
</dbReference>
<name>A0A0B5BDG9_9BACT</name>
<dbReference type="InterPro" id="IPR027417">
    <property type="entry name" value="P-loop_NTPase"/>
</dbReference>
<evidence type="ECO:0000313" key="12">
    <source>
        <dbReference type="EMBL" id="AJE03174.1"/>
    </source>
</evidence>
<dbReference type="PANTHER" id="PTHR24220:SF470">
    <property type="entry name" value="CELL DIVISION ATP-BINDING PROTEIN FTSE"/>
    <property type="match status" value="1"/>
</dbReference>
<evidence type="ECO:0000256" key="4">
    <source>
        <dbReference type="ARBA" id="ARBA00022475"/>
    </source>
</evidence>
<dbReference type="Pfam" id="PF00005">
    <property type="entry name" value="ABC_tran"/>
    <property type="match status" value="1"/>
</dbReference>
<accession>A0A0B5BDG9</accession>
<dbReference type="GO" id="GO:0005886">
    <property type="term" value="C:plasma membrane"/>
    <property type="evidence" value="ECO:0007669"/>
    <property type="project" value="UniProtKB-SubCell"/>
</dbReference>
<dbReference type="Proteomes" id="UP000057609">
    <property type="component" value="Chromosome"/>
</dbReference>
<evidence type="ECO:0000256" key="7">
    <source>
        <dbReference type="ARBA" id="ARBA00022840"/>
    </source>
</evidence>
<evidence type="ECO:0000256" key="3">
    <source>
        <dbReference type="ARBA" id="ARBA00020019"/>
    </source>
</evidence>
<dbReference type="GO" id="GO:0016887">
    <property type="term" value="F:ATP hydrolysis activity"/>
    <property type="evidence" value="ECO:0007669"/>
    <property type="project" value="InterPro"/>
</dbReference>
<evidence type="ECO:0000256" key="5">
    <source>
        <dbReference type="ARBA" id="ARBA00022618"/>
    </source>
</evidence>
<evidence type="ECO:0000256" key="10">
    <source>
        <dbReference type="RuleBase" id="RU365094"/>
    </source>
</evidence>
<keyword evidence="6 10" id="KW-0547">Nucleotide-binding</keyword>
<dbReference type="EMBL" id="CP009788">
    <property type="protein sequence ID" value="AJE03174.1"/>
    <property type="molecule type" value="Genomic_DNA"/>
</dbReference>
<evidence type="ECO:0000256" key="1">
    <source>
        <dbReference type="ARBA" id="ARBA00002579"/>
    </source>
</evidence>
<dbReference type="AlphaFoldDB" id="A0A0B5BDG9"/>
<comment type="similarity">
    <text evidence="2 10">Belongs to the ABC transporter superfamily.</text>
</comment>
<keyword evidence="13" id="KW-1185">Reference proteome</keyword>
<evidence type="ECO:0000259" key="11">
    <source>
        <dbReference type="PROSITE" id="PS50893"/>
    </source>
</evidence>
<proteinExistence type="inferred from homology"/>
<keyword evidence="4 10" id="KW-1003">Cell membrane</keyword>
<dbReference type="InterPro" id="IPR003593">
    <property type="entry name" value="AAA+_ATPase"/>
</dbReference>
<sequence length="223" mass="24798">MIEFHNVSMSYQRDTAALNDVSLKVPKGDFVFVTGSSGAGKSTLLRLIYGALTPSKGQVIVDGQNITRLTRSQIPYLRRNIGVVFQDFKLLPNRTVLENVAITLEVLGWGKRDIGKKVYHMLKQMGLEHKINATPLRLSGGEQQRVALARALVNDPKILLADEPTGNLDDENKEQIISIFREANIRGTTVVVATHDRRVIDSSHKRVVRLESGRIVEDSDVSN</sequence>
<dbReference type="STRING" id="345632.GPICK_07220"/>
<evidence type="ECO:0000256" key="9">
    <source>
        <dbReference type="ARBA" id="ARBA00023306"/>
    </source>
</evidence>
<dbReference type="NCBIfam" id="TIGR02673">
    <property type="entry name" value="FtsE"/>
    <property type="match status" value="1"/>
</dbReference>
<dbReference type="RefSeq" id="WP_039741738.1">
    <property type="nucleotide sequence ID" value="NZ_CP009788.1"/>
</dbReference>
<comment type="subcellular location">
    <subcellularLocation>
        <location evidence="10">Cell membrane</location>
        <topology evidence="10">Peripheral membrane protein</topology>
        <orientation evidence="10">Cytoplasmic side</orientation>
    </subcellularLocation>
</comment>
<evidence type="ECO:0000256" key="6">
    <source>
        <dbReference type="ARBA" id="ARBA00022741"/>
    </source>
</evidence>
<gene>
    <name evidence="10" type="primary">ftsE</name>
    <name evidence="12" type="ORF">GPICK_07220</name>
</gene>
<dbReference type="SMART" id="SM00382">
    <property type="entry name" value="AAA"/>
    <property type="match status" value="1"/>
</dbReference>